<protein>
    <submittedName>
        <fullName evidence="3">CocE/NonD family hydrolase</fullName>
    </submittedName>
</protein>
<dbReference type="NCBIfam" id="TIGR00976">
    <property type="entry name" value="CocE_NonD"/>
    <property type="match status" value="1"/>
</dbReference>
<dbReference type="Gene3D" id="3.40.50.1820">
    <property type="entry name" value="alpha/beta hydrolase"/>
    <property type="match status" value="1"/>
</dbReference>
<dbReference type="Proteomes" id="UP000339690">
    <property type="component" value="Chromosome"/>
</dbReference>
<dbReference type="InterPro" id="IPR008979">
    <property type="entry name" value="Galactose-bd-like_sf"/>
</dbReference>
<dbReference type="InterPro" id="IPR029058">
    <property type="entry name" value="AB_hydrolase_fold"/>
</dbReference>
<dbReference type="InterPro" id="IPR000383">
    <property type="entry name" value="Xaa-Pro-like_dom"/>
</dbReference>
<organism evidence="3 4">
    <name type="scientific">Gracilibacillus salitolerans</name>
    <dbReference type="NCBI Taxonomy" id="2663022"/>
    <lineage>
        <taxon>Bacteria</taxon>
        <taxon>Bacillati</taxon>
        <taxon>Bacillota</taxon>
        <taxon>Bacilli</taxon>
        <taxon>Bacillales</taxon>
        <taxon>Bacillaceae</taxon>
        <taxon>Gracilibacillus</taxon>
    </lineage>
</organism>
<gene>
    <name evidence="3" type="ORF">GI584_03735</name>
</gene>
<evidence type="ECO:0000259" key="2">
    <source>
        <dbReference type="SMART" id="SM00939"/>
    </source>
</evidence>
<evidence type="ECO:0000256" key="1">
    <source>
        <dbReference type="ARBA" id="ARBA00022801"/>
    </source>
</evidence>
<dbReference type="InterPro" id="IPR013736">
    <property type="entry name" value="Xaa-Pro_dipept_C"/>
</dbReference>
<dbReference type="InterPro" id="IPR050585">
    <property type="entry name" value="Xaa-Pro_dipeptidyl-ppase/CocE"/>
</dbReference>
<evidence type="ECO:0000313" key="4">
    <source>
        <dbReference type="Proteomes" id="UP000339690"/>
    </source>
</evidence>
<dbReference type="GO" id="GO:0008239">
    <property type="term" value="F:dipeptidyl-peptidase activity"/>
    <property type="evidence" value="ECO:0007669"/>
    <property type="project" value="InterPro"/>
</dbReference>
<dbReference type="SMART" id="SM00939">
    <property type="entry name" value="PepX_C"/>
    <property type="match status" value="1"/>
</dbReference>
<dbReference type="SUPFAM" id="SSF53474">
    <property type="entry name" value="alpha/beta-Hydrolases"/>
    <property type="match status" value="1"/>
</dbReference>
<dbReference type="InterPro" id="IPR005674">
    <property type="entry name" value="CocE/Ser_esterase"/>
</dbReference>
<dbReference type="PANTHER" id="PTHR43056:SF10">
    <property type="entry name" value="COCE_NOND FAMILY, PUTATIVE (AFU_ORTHOLOGUE AFUA_7G00600)-RELATED"/>
    <property type="match status" value="1"/>
</dbReference>
<dbReference type="PANTHER" id="PTHR43056">
    <property type="entry name" value="PEPTIDASE S9 PROLYL OLIGOPEPTIDASE"/>
    <property type="match status" value="1"/>
</dbReference>
<dbReference type="RefSeq" id="WP_153790281.1">
    <property type="nucleotide sequence ID" value="NZ_CP045915.1"/>
</dbReference>
<name>A0A5Q2TGZ2_9BACI</name>
<dbReference type="Pfam" id="PF08530">
    <property type="entry name" value="PepX_C"/>
    <property type="match status" value="1"/>
</dbReference>
<dbReference type="Gene3D" id="1.10.3020.10">
    <property type="entry name" value="alpha-amino acid ester hydrolase ( Helical cap domain)"/>
    <property type="match status" value="1"/>
</dbReference>
<feature type="domain" description="Xaa-Pro dipeptidyl-peptidase C-terminal" evidence="2">
    <location>
        <begin position="302"/>
        <end position="555"/>
    </location>
</feature>
<accession>A0A5Q2TGZ2</accession>
<dbReference type="EMBL" id="CP045915">
    <property type="protein sequence ID" value="QGH33200.1"/>
    <property type="molecule type" value="Genomic_DNA"/>
</dbReference>
<evidence type="ECO:0000313" key="3">
    <source>
        <dbReference type="EMBL" id="QGH33200.1"/>
    </source>
</evidence>
<dbReference type="AlphaFoldDB" id="A0A5Q2TGZ2"/>
<dbReference type="Pfam" id="PF02129">
    <property type="entry name" value="Peptidase_S15"/>
    <property type="match status" value="1"/>
</dbReference>
<dbReference type="Gene3D" id="2.60.120.260">
    <property type="entry name" value="Galactose-binding domain-like"/>
    <property type="match status" value="1"/>
</dbReference>
<keyword evidence="1 3" id="KW-0378">Hydrolase</keyword>
<keyword evidence="4" id="KW-1185">Reference proteome</keyword>
<reference evidence="3 4" key="1">
    <citation type="submission" date="2019-11" db="EMBL/GenBank/DDBJ databases">
        <title>Gracilibacillus salitolerans sp. nov., a moderate halophile isolated from a saline soil in northwest China.</title>
        <authorList>
            <person name="Gan L."/>
        </authorList>
    </citation>
    <scope>NUCLEOTIDE SEQUENCE [LARGE SCALE GENOMIC DNA]</scope>
    <source>
        <strain evidence="3 4">SCU50</strain>
    </source>
</reference>
<proteinExistence type="predicted"/>
<dbReference type="SUPFAM" id="SSF49785">
    <property type="entry name" value="Galactose-binding domain-like"/>
    <property type="match status" value="1"/>
</dbReference>
<dbReference type="KEGG" id="grc:GI584_03735"/>
<sequence>MVFNIKDSQERRVKKEFPHQIKKLENVWIPMSDGAKLAATIWLPEDAKENPVPAILEYIPYRQNDFTAIRDSVRHPYFAGHGYASIRVDIRGSGNSDGILLDEYLKQEHDDALEILDWINKQDWSTGAVGMIGKSWGGFNSLQVAARQHPALKTIITLCSTDDRFSDDVHYKGGNVLASDMLWWASTMFVYNARPQDPAVVGDGWRENWLDRLENTPPFVEEWLTHQRRDAYWKHGSVCEDFSKVDIPVFAVSGWQDGYTNAVFRLLEHLPNESKGLLGPWAHEYPEVATPEPNIGFLQECLRWWDQWLKGIDTGIRDEPQLISWIQDSELPQVTYDKRPGKWVSDNTWPSNNVQMTKWYMNGQTISTNPVAQPDQVVIPSVQEHGFYNGVFCPFGQPGDLPADQRLENGKAVVFTSDPLEETMDLLGQPKFHAEFYVDQENAFIVAKVNDKAPTGESTMITWGMLNLNHLESHEYPLSLEPGRKYQVSVDLNVLGQQIPAGHSIELVLSPTYWPQAWPSPKPVNLTIYQNENTYLALPSRTPQPEDEDAGAHFLVPETAEVIEKEILRKEKRTREVKHDLINGIWKLEDFSDEGERKLLTNGVEHGSINKNTFSIKENDPLSAKVTCEWELVVGRDDWQTKLDTFSEMTSDEDNFYLFNRLIAFENGKEIFQKEWKKTIKRDFQ</sequence>